<dbReference type="PANTHER" id="PTHR32208:SF96">
    <property type="entry name" value="GLYOXAL OXIDASE"/>
    <property type="match status" value="1"/>
</dbReference>
<dbReference type="InterPro" id="IPR013783">
    <property type="entry name" value="Ig-like_fold"/>
</dbReference>
<evidence type="ECO:0000259" key="5">
    <source>
        <dbReference type="Pfam" id="PF09118"/>
    </source>
</evidence>
<dbReference type="InterPro" id="IPR037293">
    <property type="entry name" value="Gal_Oxidase_central_sf"/>
</dbReference>
<dbReference type="OrthoDB" id="2019572at2759"/>
<gene>
    <name evidence="6" type="ORF">BDV98DRAFT_408416</name>
</gene>
<dbReference type="SUPFAM" id="SSF50965">
    <property type="entry name" value="Galactose oxidase, central domain"/>
    <property type="match status" value="1"/>
</dbReference>
<dbReference type="Pfam" id="PF07250">
    <property type="entry name" value="Glyoxal_oxid_N"/>
    <property type="match status" value="1"/>
</dbReference>
<evidence type="ECO:0000256" key="3">
    <source>
        <dbReference type="SAM" id="SignalP"/>
    </source>
</evidence>
<feature type="compositionally biased region" description="Basic and acidic residues" evidence="2">
    <location>
        <begin position="746"/>
        <end position="764"/>
    </location>
</feature>
<organism evidence="6 7">
    <name type="scientific">Pterulicium gracile</name>
    <dbReference type="NCBI Taxonomy" id="1884261"/>
    <lineage>
        <taxon>Eukaryota</taxon>
        <taxon>Fungi</taxon>
        <taxon>Dikarya</taxon>
        <taxon>Basidiomycota</taxon>
        <taxon>Agaricomycotina</taxon>
        <taxon>Agaricomycetes</taxon>
        <taxon>Agaricomycetidae</taxon>
        <taxon>Agaricales</taxon>
        <taxon>Pleurotineae</taxon>
        <taxon>Pterulaceae</taxon>
        <taxon>Pterulicium</taxon>
    </lineage>
</organism>
<dbReference type="CDD" id="cd02851">
    <property type="entry name" value="E_set_GO_C"/>
    <property type="match status" value="1"/>
</dbReference>
<feature type="domain" description="Glyoxal oxidase N-terminal" evidence="4">
    <location>
        <begin position="257"/>
        <end position="639"/>
    </location>
</feature>
<dbReference type="InterPro" id="IPR014756">
    <property type="entry name" value="Ig_E-set"/>
</dbReference>
<dbReference type="Gene3D" id="2.130.10.80">
    <property type="entry name" value="Galactose oxidase/kelch, beta-propeller"/>
    <property type="match status" value="1"/>
</dbReference>
<evidence type="ECO:0000259" key="4">
    <source>
        <dbReference type="Pfam" id="PF07250"/>
    </source>
</evidence>
<evidence type="ECO:0000256" key="2">
    <source>
        <dbReference type="SAM" id="MobiDB-lite"/>
    </source>
</evidence>
<dbReference type="InterPro" id="IPR015202">
    <property type="entry name" value="GO-like_E_set"/>
</dbReference>
<evidence type="ECO:0000313" key="6">
    <source>
        <dbReference type="EMBL" id="TFL02915.1"/>
    </source>
</evidence>
<dbReference type="Gene3D" id="2.60.120.260">
    <property type="entry name" value="Galactose-binding domain-like"/>
    <property type="match status" value="1"/>
</dbReference>
<dbReference type="STRING" id="1884261.A0A5C3QLL7"/>
<dbReference type="Gene3D" id="2.60.40.10">
    <property type="entry name" value="Immunoglobulins"/>
    <property type="match status" value="1"/>
</dbReference>
<proteinExistence type="predicted"/>
<sequence>MPRSLLYLVFLFTLALFAIAKKEKAWSGHTPPGSDKPAPFTPYWVPEGAKSYDSSSPLIHYSGKWVESFSSHYIQKSIRMTAFPKASAKFSFSGTGIEWFGNIDTSHGVSKVYIDDQHVQDVNQYSTSSRKQQRVFWKYDLSPGKHTIKIVNTGKRPGDPKTTTFASLDALIVMRAPESRQDASSDQTPIAQHNPIAAPDAARPRVLLAQDTQGDWSLTQKGSTGVHAMQLAVISESHAIIVDKVEHNPLTVDGHPAWAALYNLKTHALVPLRVDSNSFCAGGSFLGNGTLVNVGGNEVIKGFTASADFGYMDGMQAVRIFEPCDAEDGSGCGFYEHHTRLRLASPRWYNTVVRISDGSAMIIGGCKRGGYINDATVNNPTLEYFPPKNIHGSNGLPIHLPFLVDTLNANLFPIVFSLPDGKLFMAANQGAMIYDWQNNQERRLPGIPNGVRITYPMAGTALLLPLSPENGYTPEILVCGGSTVDDFKKPEDISSQEPASAQCVRMVLHDQGINAGWEVEQLPEARHMPDAVLLPTGEVFIVNGAGTGVSGYGNVGDQIGKSNADHPTLTPLLYNPSAPRGSRFKTAGSIRSDIPRMYHSVATLTPEGTVMIAGSNPNLDRSEVMYGTEYRVEWASPPYMTQERPVISGMPSRMGFGQEVRAHLGGRRGTNYKVALMDLGFVTHAVHANSRLVYLVNEVHGDAIAIKGPPNGGVYPPGPAFIYILVDGVPSVGHKVLVGDGASPPADERVRESMLKETTVDKHL</sequence>
<evidence type="ECO:0000313" key="7">
    <source>
        <dbReference type="Proteomes" id="UP000305067"/>
    </source>
</evidence>
<feature type="chain" id="PRO_5022668016" evidence="3">
    <location>
        <begin position="21"/>
        <end position="764"/>
    </location>
</feature>
<dbReference type="AlphaFoldDB" id="A0A5C3QLL7"/>
<feature type="region of interest" description="Disordered" evidence="2">
    <location>
        <begin position="740"/>
        <end position="764"/>
    </location>
</feature>
<keyword evidence="1 3" id="KW-0732">Signal</keyword>
<keyword evidence="7" id="KW-1185">Reference proteome</keyword>
<accession>A0A5C3QLL7</accession>
<name>A0A5C3QLL7_9AGAR</name>
<protein>
    <submittedName>
        <fullName evidence="6">Putative copper radical oxidase</fullName>
    </submittedName>
</protein>
<feature type="domain" description="Galactose oxidase-like Early set" evidence="5">
    <location>
        <begin position="644"/>
        <end position="737"/>
    </location>
</feature>
<dbReference type="SUPFAM" id="SSF81296">
    <property type="entry name" value="E set domains"/>
    <property type="match status" value="1"/>
</dbReference>
<dbReference type="InterPro" id="IPR011043">
    <property type="entry name" value="Gal_Oxase/kelch_b-propeller"/>
</dbReference>
<dbReference type="Pfam" id="PF09118">
    <property type="entry name" value="GO-like_E_set"/>
    <property type="match status" value="1"/>
</dbReference>
<dbReference type="Proteomes" id="UP000305067">
    <property type="component" value="Unassembled WGS sequence"/>
</dbReference>
<feature type="signal peptide" evidence="3">
    <location>
        <begin position="1"/>
        <end position="20"/>
    </location>
</feature>
<reference evidence="6 7" key="1">
    <citation type="journal article" date="2019" name="Nat. Ecol. Evol.">
        <title>Megaphylogeny resolves global patterns of mushroom evolution.</title>
        <authorList>
            <person name="Varga T."/>
            <person name="Krizsan K."/>
            <person name="Foldi C."/>
            <person name="Dima B."/>
            <person name="Sanchez-Garcia M."/>
            <person name="Sanchez-Ramirez S."/>
            <person name="Szollosi G.J."/>
            <person name="Szarkandi J.G."/>
            <person name="Papp V."/>
            <person name="Albert L."/>
            <person name="Andreopoulos W."/>
            <person name="Angelini C."/>
            <person name="Antonin V."/>
            <person name="Barry K.W."/>
            <person name="Bougher N.L."/>
            <person name="Buchanan P."/>
            <person name="Buyck B."/>
            <person name="Bense V."/>
            <person name="Catcheside P."/>
            <person name="Chovatia M."/>
            <person name="Cooper J."/>
            <person name="Damon W."/>
            <person name="Desjardin D."/>
            <person name="Finy P."/>
            <person name="Geml J."/>
            <person name="Haridas S."/>
            <person name="Hughes K."/>
            <person name="Justo A."/>
            <person name="Karasinski D."/>
            <person name="Kautmanova I."/>
            <person name="Kiss B."/>
            <person name="Kocsube S."/>
            <person name="Kotiranta H."/>
            <person name="LaButti K.M."/>
            <person name="Lechner B.E."/>
            <person name="Liimatainen K."/>
            <person name="Lipzen A."/>
            <person name="Lukacs Z."/>
            <person name="Mihaltcheva S."/>
            <person name="Morgado L.N."/>
            <person name="Niskanen T."/>
            <person name="Noordeloos M.E."/>
            <person name="Ohm R.A."/>
            <person name="Ortiz-Santana B."/>
            <person name="Ovrebo C."/>
            <person name="Racz N."/>
            <person name="Riley R."/>
            <person name="Savchenko A."/>
            <person name="Shiryaev A."/>
            <person name="Soop K."/>
            <person name="Spirin V."/>
            <person name="Szebenyi C."/>
            <person name="Tomsovsky M."/>
            <person name="Tulloss R.E."/>
            <person name="Uehling J."/>
            <person name="Grigoriev I.V."/>
            <person name="Vagvolgyi C."/>
            <person name="Papp T."/>
            <person name="Martin F.M."/>
            <person name="Miettinen O."/>
            <person name="Hibbett D.S."/>
            <person name="Nagy L.G."/>
        </authorList>
    </citation>
    <scope>NUCLEOTIDE SEQUENCE [LARGE SCALE GENOMIC DNA]</scope>
    <source>
        <strain evidence="6 7">CBS 309.79</strain>
    </source>
</reference>
<dbReference type="InterPro" id="IPR009880">
    <property type="entry name" value="Glyoxal_oxidase_N"/>
</dbReference>
<dbReference type="EMBL" id="ML178821">
    <property type="protein sequence ID" value="TFL02915.1"/>
    <property type="molecule type" value="Genomic_DNA"/>
</dbReference>
<dbReference type="PANTHER" id="PTHR32208">
    <property type="entry name" value="SECRETED PROTEIN-RELATED"/>
    <property type="match status" value="1"/>
</dbReference>
<evidence type="ECO:0000256" key="1">
    <source>
        <dbReference type="ARBA" id="ARBA00022729"/>
    </source>
</evidence>